<organism evidence="2 3">
    <name type="scientific">Triparma retinervis</name>
    <dbReference type="NCBI Taxonomy" id="2557542"/>
    <lineage>
        <taxon>Eukaryota</taxon>
        <taxon>Sar</taxon>
        <taxon>Stramenopiles</taxon>
        <taxon>Ochrophyta</taxon>
        <taxon>Bolidophyceae</taxon>
        <taxon>Parmales</taxon>
        <taxon>Triparmaceae</taxon>
        <taxon>Triparma</taxon>
    </lineage>
</organism>
<dbReference type="InterPro" id="IPR001563">
    <property type="entry name" value="Peptidase_S10"/>
</dbReference>
<dbReference type="GO" id="GO:0004185">
    <property type="term" value="F:serine-type carboxypeptidase activity"/>
    <property type="evidence" value="ECO:0007669"/>
    <property type="project" value="InterPro"/>
</dbReference>
<sequence length="250" mass="26285">MINYDSYIADMLEGDVDVLIYAGDVDFICNSLGNKAWTLDLEWEGKEGFNALEDKDWENGSGSVRTYNGLTFLTVFDAGHMVPSDQPEAALTMLDTFTQGRQLLPGTRVNPVVGKPDPVHPIKCAADVAKLTSDFAQGKAAASAIAASCSSPGSDCNASLLSFMSAVDSALSDATVALADCLDGSDSACNSDISGILSVLEEASEEVEKAVVACPGKQIKECVEDVVEAGKTIEEAVEDVVKAINDCKEA</sequence>
<evidence type="ECO:0008006" key="4">
    <source>
        <dbReference type="Google" id="ProtNLM"/>
    </source>
</evidence>
<dbReference type="PROSITE" id="PS00560">
    <property type="entry name" value="CARBOXYPEPT_SER_HIS"/>
    <property type="match status" value="1"/>
</dbReference>
<dbReference type="Pfam" id="PF00450">
    <property type="entry name" value="Peptidase_S10"/>
    <property type="match status" value="1"/>
</dbReference>
<dbReference type="SUPFAM" id="SSF53474">
    <property type="entry name" value="alpha/beta-Hydrolases"/>
    <property type="match status" value="1"/>
</dbReference>
<protein>
    <recommendedName>
        <fullName evidence="4">Serine carboxypeptidase</fullName>
    </recommendedName>
</protein>
<proteinExistence type="inferred from homology"/>
<comment type="caution">
    <text evidence="2">The sequence shown here is derived from an EMBL/GenBank/DDBJ whole genome shotgun (WGS) entry which is preliminary data.</text>
</comment>
<evidence type="ECO:0000313" key="3">
    <source>
        <dbReference type="Proteomes" id="UP001165082"/>
    </source>
</evidence>
<evidence type="ECO:0000313" key="2">
    <source>
        <dbReference type="EMBL" id="GMH53170.1"/>
    </source>
</evidence>
<dbReference type="EMBL" id="BRXZ01003352">
    <property type="protein sequence ID" value="GMH53170.1"/>
    <property type="molecule type" value="Genomic_DNA"/>
</dbReference>
<dbReference type="AlphaFoldDB" id="A0A9W6ZNI1"/>
<dbReference type="InterPro" id="IPR029058">
    <property type="entry name" value="AB_hydrolase_fold"/>
</dbReference>
<dbReference type="OrthoDB" id="443318at2759"/>
<keyword evidence="3" id="KW-1185">Reference proteome</keyword>
<evidence type="ECO:0000256" key="1">
    <source>
        <dbReference type="ARBA" id="ARBA00009431"/>
    </source>
</evidence>
<accession>A0A9W6ZNI1</accession>
<name>A0A9W6ZNI1_9STRA</name>
<dbReference type="Gene3D" id="3.40.50.1820">
    <property type="entry name" value="alpha/beta hydrolase"/>
    <property type="match status" value="1"/>
</dbReference>
<dbReference type="InterPro" id="IPR033124">
    <property type="entry name" value="Ser_caboxypep_his_AS"/>
</dbReference>
<reference evidence="2" key="1">
    <citation type="submission" date="2022-07" db="EMBL/GenBank/DDBJ databases">
        <title>Genome analysis of Parmales, a sister group of diatoms, reveals the evolutionary specialization of diatoms from phago-mixotrophs to photoautotrophs.</title>
        <authorList>
            <person name="Ban H."/>
            <person name="Sato S."/>
            <person name="Yoshikawa S."/>
            <person name="Kazumasa Y."/>
            <person name="Nakamura Y."/>
            <person name="Ichinomiya M."/>
            <person name="Saitoh K."/>
            <person name="Sato N."/>
            <person name="Blanc-Mathieu R."/>
            <person name="Endo H."/>
            <person name="Kuwata A."/>
            <person name="Ogata H."/>
        </authorList>
    </citation>
    <scope>NUCLEOTIDE SEQUENCE</scope>
</reference>
<comment type="similarity">
    <text evidence="1">Belongs to the peptidase S10 family.</text>
</comment>
<dbReference type="Proteomes" id="UP001165082">
    <property type="component" value="Unassembled WGS sequence"/>
</dbReference>
<dbReference type="GO" id="GO:0006508">
    <property type="term" value="P:proteolysis"/>
    <property type="evidence" value="ECO:0007669"/>
    <property type="project" value="InterPro"/>
</dbReference>
<gene>
    <name evidence="2" type="ORF">TrRE_jg5815</name>
</gene>